<accession>A0A8T0TID3</accession>
<comment type="caution">
    <text evidence="2">The sequence shown here is derived from an EMBL/GenBank/DDBJ whole genome shotgun (WGS) entry which is preliminary data.</text>
</comment>
<dbReference type="EMBL" id="CM029043">
    <property type="protein sequence ID" value="KAG2608895.1"/>
    <property type="molecule type" value="Genomic_DNA"/>
</dbReference>
<feature type="signal peptide" evidence="1">
    <location>
        <begin position="1"/>
        <end position="21"/>
    </location>
</feature>
<evidence type="ECO:0000256" key="1">
    <source>
        <dbReference type="SAM" id="SignalP"/>
    </source>
</evidence>
<dbReference type="Proteomes" id="UP000823388">
    <property type="component" value="Chromosome 4K"/>
</dbReference>
<organism evidence="2 3">
    <name type="scientific">Panicum virgatum</name>
    <name type="common">Blackwell switchgrass</name>
    <dbReference type="NCBI Taxonomy" id="38727"/>
    <lineage>
        <taxon>Eukaryota</taxon>
        <taxon>Viridiplantae</taxon>
        <taxon>Streptophyta</taxon>
        <taxon>Embryophyta</taxon>
        <taxon>Tracheophyta</taxon>
        <taxon>Spermatophyta</taxon>
        <taxon>Magnoliopsida</taxon>
        <taxon>Liliopsida</taxon>
        <taxon>Poales</taxon>
        <taxon>Poaceae</taxon>
        <taxon>PACMAD clade</taxon>
        <taxon>Panicoideae</taxon>
        <taxon>Panicodae</taxon>
        <taxon>Paniceae</taxon>
        <taxon>Panicinae</taxon>
        <taxon>Panicum</taxon>
        <taxon>Panicum sect. Hiantes</taxon>
    </lineage>
</organism>
<keyword evidence="1" id="KW-0732">Signal</keyword>
<gene>
    <name evidence="2" type="ORF">PVAP13_4KG009343</name>
</gene>
<dbReference type="AlphaFoldDB" id="A0A8T0TID3"/>
<protein>
    <recommendedName>
        <fullName evidence="4">Secreted protein</fullName>
    </recommendedName>
</protein>
<evidence type="ECO:0000313" key="3">
    <source>
        <dbReference type="Proteomes" id="UP000823388"/>
    </source>
</evidence>
<proteinExistence type="predicted"/>
<keyword evidence="3" id="KW-1185">Reference proteome</keyword>
<evidence type="ECO:0000313" key="2">
    <source>
        <dbReference type="EMBL" id="KAG2608895.1"/>
    </source>
</evidence>
<sequence length="104" mass="10845">MRRRMARKMLMMELFTCVARSAWPAGHSPCLSCSSCVCVLAPCGFVVCLPAPGNGMPLPAAICGVAYRAAAAAAAAAVPTNLESPSCLLSSCPAPRKEYPILFI</sequence>
<feature type="chain" id="PRO_5035761982" description="Secreted protein" evidence="1">
    <location>
        <begin position="22"/>
        <end position="104"/>
    </location>
</feature>
<name>A0A8T0TID3_PANVG</name>
<reference evidence="2" key="1">
    <citation type="submission" date="2020-05" db="EMBL/GenBank/DDBJ databases">
        <title>WGS assembly of Panicum virgatum.</title>
        <authorList>
            <person name="Lovell J.T."/>
            <person name="Jenkins J."/>
            <person name="Shu S."/>
            <person name="Juenger T.E."/>
            <person name="Schmutz J."/>
        </authorList>
    </citation>
    <scope>NUCLEOTIDE SEQUENCE</scope>
    <source>
        <strain evidence="2">AP13</strain>
    </source>
</reference>
<evidence type="ECO:0008006" key="4">
    <source>
        <dbReference type="Google" id="ProtNLM"/>
    </source>
</evidence>